<organism evidence="2 3">
    <name type="scientific">Eragrostis curvula</name>
    <name type="common">weeping love grass</name>
    <dbReference type="NCBI Taxonomy" id="38414"/>
    <lineage>
        <taxon>Eukaryota</taxon>
        <taxon>Viridiplantae</taxon>
        <taxon>Streptophyta</taxon>
        <taxon>Embryophyta</taxon>
        <taxon>Tracheophyta</taxon>
        <taxon>Spermatophyta</taxon>
        <taxon>Magnoliopsida</taxon>
        <taxon>Liliopsida</taxon>
        <taxon>Poales</taxon>
        <taxon>Poaceae</taxon>
        <taxon>PACMAD clade</taxon>
        <taxon>Chloridoideae</taxon>
        <taxon>Eragrostideae</taxon>
        <taxon>Eragrostidinae</taxon>
        <taxon>Eragrostis</taxon>
    </lineage>
</organism>
<accession>A0A5J9USX0</accession>
<gene>
    <name evidence="2" type="ORF">EJB05_29033</name>
</gene>
<reference evidence="2 3" key="1">
    <citation type="journal article" date="2019" name="Sci. Rep.">
        <title>A high-quality genome of Eragrostis curvula grass provides insights into Poaceae evolution and supports new strategies to enhance forage quality.</title>
        <authorList>
            <person name="Carballo J."/>
            <person name="Santos B.A.C.M."/>
            <person name="Zappacosta D."/>
            <person name="Garbus I."/>
            <person name="Selva J.P."/>
            <person name="Gallo C.A."/>
            <person name="Diaz A."/>
            <person name="Albertini E."/>
            <person name="Caccamo M."/>
            <person name="Echenique V."/>
        </authorList>
    </citation>
    <scope>NUCLEOTIDE SEQUENCE [LARGE SCALE GENOMIC DNA]</scope>
    <source>
        <strain evidence="3">cv. Victoria</strain>
        <tissue evidence="2">Leaf</tissue>
    </source>
</reference>
<protein>
    <submittedName>
        <fullName evidence="2">Uncharacterized protein</fullName>
    </submittedName>
</protein>
<dbReference type="Gramene" id="TVU26484">
    <property type="protein sequence ID" value="TVU26484"/>
    <property type="gene ID" value="EJB05_29033"/>
</dbReference>
<name>A0A5J9USX0_9POAL</name>
<evidence type="ECO:0000313" key="3">
    <source>
        <dbReference type="Proteomes" id="UP000324897"/>
    </source>
</evidence>
<feature type="region of interest" description="Disordered" evidence="1">
    <location>
        <begin position="1"/>
        <end position="33"/>
    </location>
</feature>
<dbReference type="EMBL" id="RWGY01000013">
    <property type="protein sequence ID" value="TVU26484.1"/>
    <property type="molecule type" value="Genomic_DNA"/>
</dbReference>
<evidence type="ECO:0000313" key="2">
    <source>
        <dbReference type="EMBL" id="TVU26484.1"/>
    </source>
</evidence>
<dbReference type="AlphaFoldDB" id="A0A5J9USX0"/>
<proteinExistence type="predicted"/>
<dbReference type="Proteomes" id="UP000324897">
    <property type="component" value="Chromosome 2"/>
</dbReference>
<sequence>MQDGRITMQDPGKQAASASSVYHHQDEKISPKSEVSFSTKARFWNDLLSYGHWRGWINWTAFITA</sequence>
<keyword evidence="3" id="KW-1185">Reference proteome</keyword>
<evidence type="ECO:0000256" key="1">
    <source>
        <dbReference type="SAM" id="MobiDB-lite"/>
    </source>
</evidence>
<comment type="caution">
    <text evidence="2">The sequence shown here is derived from an EMBL/GenBank/DDBJ whole genome shotgun (WGS) entry which is preliminary data.</text>
</comment>